<feature type="signal peptide" evidence="2">
    <location>
        <begin position="1"/>
        <end position="20"/>
    </location>
</feature>
<name>A0AA44WG90_VERDA</name>
<accession>A0AA44WG90</accession>
<dbReference type="AlphaFoldDB" id="A0AA44WG90"/>
<evidence type="ECO:0000313" key="3">
    <source>
        <dbReference type="EMBL" id="PNH31006.1"/>
    </source>
</evidence>
<comment type="caution">
    <text evidence="3">The sequence shown here is derived from an EMBL/GenBank/DDBJ whole genome shotgun (WGS) entry which is preliminary data.</text>
</comment>
<feature type="region of interest" description="Disordered" evidence="1">
    <location>
        <begin position="48"/>
        <end position="109"/>
    </location>
</feature>
<keyword evidence="2" id="KW-0732">Signal</keyword>
<evidence type="ECO:0000313" key="4">
    <source>
        <dbReference type="Proteomes" id="UP000236305"/>
    </source>
</evidence>
<feature type="chain" id="PRO_5041220856" evidence="2">
    <location>
        <begin position="21"/>
        <end position="109"/>
    </location>
</feature>
<evidence type="ECO:0000256" key="2">
    <source>
        <dbReference type="SAM" id="SignalP"/>
    </source>
</evidence>
<gene>
    <name evidence="3" type="ORF">BJF96_g5649</name>
</gene>
<dbReference type="EMBL" id="MPSH01000018">
    <property type="protein sequence ID" value="PNH31006.1"/>
    <property type="molecule type" value="Genomic_DNA"/>
</dbReference>
<proteinExistence type="predicted"/>
<reference evidence="3 4" key="1">
    <citation type="submission" date="2017-12" db="EMBL/GenBank/DDBJ databases">
        <title>Comparative genomics yields insights into virulence evolution of Verticillium dahliae.</title>
        <authorList>
            <person name="Fan R."/>
            <person name="Armitage A.D."/>
            <person name="Cascant-Lopez E."/>
            <person name="Sobczyk M."/>
            <person name="Cockerton H.M."/>
            <person name="Harrison R.J."/>
        </authorList>
    </citation>
    <scope>NUCLEOTIDE SEQUENCE [LARGE SCALE GENOMIC DNA]</scope>
    <source>
        <strain evidence="3 4">12008</strain>
    </source>
</reference>
<dbReference type="Proteomes" id="UP000236305">
    <property type="component" value="Unassembled WGS sequence"/>
</dbReference>
<protein>
    <submittedName>
        <fullName evidence="3">Uncharacterized protein</fullName>
    </submittedName>
</protein>
<organism evidence="3 4">
    <name type="scientific">Verticillium dahliae</name>
    <name type="common">Verticillium wilt</name>
    <dbReference type="NCBI Taxonomy" id="27337"/>
    <lineage>
        <taxon>Eukaryota</taxon>
        <taxon>Fungi</taxon>
        <taxon>Dikarya</taxon>
        <taxon>Ascomycota</taxon>
        <taxon>Pezizomycotina</taxon>
        <taxon>Sordariomycetes</taxon>
        <taxon>Hypocreomycetidae</taxon>
        <taxon>Glomerellales</taxon>
        <taxon>Plectosphaerellaceae</taxon>
        <taxon>Verticillium</taxon>
    </lineage>
</organism>
<evidence type="ECO:0000256" key="1">
    <source>
        <dbReference type="SAM" id="MobiDB-lite"/>
    </source>
</evidence>
<feature type="compositionally biased region" description="Basic and acidic residues" evidence="1">
    <location>
        <begin position="98"/>
        <end position="109"/>
    </location>
</feature>
<sequence>MGNYRSALLLSILAASTVQASFWTPPKGHSPPDCETTTTFATLTVTSSEIAGPTAGPTGGPIPPIPEHSSAIEEPVYPQPSVVDPTSPCPSDQPGKPGKPEKPHKPGKP</sequence>